<evidence type="ECO:0000313" key="1">
    <source>
        <dbReference type="EMBL" id="KAL3586745.1"/>
    </source>
</evidence>
<dbReference type="Proteomes" id="UP000309997">
    <property type="component" value="Unassembled WGS sequence"/>
</dbReference>
<name>A0ACC4C728_POPAL</name>
<reference evidence="1 2" key="1">
    <citation type="journal article" date="2024" name="Plant Biotechnol. J.">
        <title>Genome and CRISPR/Cas9 system of a widespread forest tree (Populus alba) in the world.</title>
        <authorList>
            <person name="Liu Y.J."/>
            <person name="Jiang P.F."/>
            <person name="Han X.M."/>
            <person name="Li X.Y."/>
            <person name="Wang H.M."/>
            <person name="Wang Y.J."/>
            <person name="Wang X.X."/>
            <person name="Zeng Q.Y."/>
        </authorList>
    </citation>
    <scope>NUCLEOTIDE SEQUENCE [LARGE SCALE GENOMIC DNA]</scope>
    <source>
        <strain evidence="2">cv. PAL-ZL1</strain>
    </source>
</reference>
<accession>A0ACC4C728</accession>
<comment type="caution">
    <text evidence="1">The sequence shown here is derived from an EMBL/GenBank/DDBJ whole genome shotgun (WGS) entry which is preliminary data.</text>
</comment>
<proteinExistence type="predicted"/>
<organism evidence="1 2">
    <name type="scientific">Populus alba</name>
    <name type="common">White poplar</name>
    <dbReference type="NCBI Taxonomy" id="43335"/>
    <lineage>
        <taxon>Eukaryota</taxon>
        <taxon>Viridiplantae</taxon>
        <taxon>Streptophyta</taxon>
        <taxon>Embryophyta</taxon>
        <taxon>Tracheophyta</taxon>
        <taxon>Spermatophyta</taxon>
        <taxon>Magnoliopsida</taxon>
        <taxon>eudicotyledons</taxon>
        <taxon>Gunneridae</taxon>
        <taxon>Pentapetalae</taxon>
        <taxon>rosids</taxon>
        <taxon>fabids</taxon>
        <taxon>Malpighiales</taxon>
        <taxon>Salicaceae</taxon>
        <taxon>Saliceae</taxon>
        <taxon>Populus</taxon>
    </lineage>
</organism>
<gene>
    <name evidence="1" type="ORF">D5086_013612</name>
</gene>
<dbReference type="EMBL" id="RCHU02000006">
    <property type="protein sequence ID" value="KAL3586745.1"/>
    <property type="molecule type" value="Genomic_DNA"/>
</dbReference>
<evidence type="ECO:0000313" key="2">
    <source>
        <dbReference type="Proteomes" id="UP000309997"/>
    </source>
</evidence>
<keyword evidence="2" id="KW-1185">Reference proteome</keyword>
<protein>
    <submittedName>
        <fullName evidence="1">Uncharacterized protein</fullName>
    </submittedName>
</protein>
<sequence length="74" mass="8451">MNSNDWSTFESKRVYESGNRRGFLGPNKFQCVLGLDIIWIQIQLRSLPLEAILSSATQHGNRAPEDLPFNTNEK</sequence>